<dbReference type="RefSeq" id="XP_031022203.1">
    <property type="nucleotide sequence ID" value="XM_031171831.1"/>
</dbReference>
<feature type="region of interest" description="Disordered" evidence="2">
    <location>
        <begin position="406"/>
        <end position="433"/>
    </location>
</feature>
<organism evidence="5 6">
    <name type="scientific">Synchytrium microbalum</name>
    <dbReference type="NCBI Taxonomy" id="1806994"/>
    <lineage>
        <taxon>Eukaryota</taxon>
        <taxon>Fungi</taxon>
        <taxon>Fungi incertae sedis</taxon>
        <taxon>Chytridiomycota</taxon>
        <taxon>Chytridiomycota incertae sedis</taxon>
        <taxon>Chytridiomycetes</taxon>
        <taxon>Synchytriales</taxon>
        <taxon>Synchytriaceae</taxon>
        <taxon>Synchytrium</taxon>
    </lineage>
</organism>
<feature type="coiled-coil region" evidence="1">
    <location>
        <begin position="1033"/>
        <end position="1092"/>
    </location>
</feature>
<feature type="compositionally biased region" description="Acidic residues" evidence="2">
    <location>
        <begin position="2058"/>
        <end position="2074"/>
    </location>
</feature>
<feature type="compositionally biased region" description="Gly residues" evidence="2">
    <location>
        <begin position="2464"/>
        <end position="2476"/>
    </location>
</feature>
<keyword evidence="6" id="KW-1185">Reference proteome</keyword>
<dbReference type="Pfam" id="PF25481">
    <property type="entry name" value="Nucleoprot-TPR"/>
    <property type="match status" value="1"/>
</dbReference>
<feature type="domain" description="Nucleoprotein TPR/MLP1-2" evidence="3">
    <location>
        <begin position="1085"/>
        <end position="1212"/>
    </location>
</feature>
<evidence type="ECO:0000259" key="4">
    <source>
        <dbReference type="Pfam" id="PF25481"/>
    </source>
</evidence>
<feature type="coiled-coil region" evidence="1">
    <location>
        <begin position="764"/>
        <end position="833"/>
    </location>
</feature>
<feature type="compositionally biased region" description="Polar residues" evidence="2">
    <location>
        <begin position="1708"/>
        <end position="1736"/>
    </location>
</feature>
<comment type="caution">
    <text evidence="5">The sequence shown here is derived from an EMBL/GenBank/DDBJ whole genome shotgun (WGS) entry which is preliminary data.</text>
</comment>
<keyword evidence="1" id="KW-0175">Coiled coil</keyword>
<dbReference type="PANTHER" id="PTHR18898">
    <property type="entry name" value="NUCLEOPROTEIN TPR-RELATED"/>
    <property type="match status" value="1"/>
</dbReference>
<reference evidence="5 6" key="1">
    <citation type="journal article" date="2019" name="Sci. Rep.">
        <title>Comparative genomics of chytrid fungi reveal insights into the obligate biotrophic and pathogenic lifestyle of Synchytrium endobioticum.</title>
        <authorList>
            <person name="van de Vossenberg B.T.L.H."/>
            <person name="Warris S."/>
            <person name="Nguyen H.D.T."/>
            <person name="van Gent-Pelzer M.P.E."/>
            <person name="Joly D.L."/>
            <person name="van de Geest H.C."/>
            <person name="Bonants P.J.M."/>
            <person name="Smith D.S."/>
            <person name="Levesque C.A."/>
            <person name="van der Lee T.A.J."/>
        </authorList>
    </citation>
    <scope>NUCLEOTIDE SEQUENCE [LARGE SCALE GENOMIC DNA]</scope>
    <source>
        <strain evidence="5 6">JEL517</strain>
    </source>
</reference>
<dbReference type="PANTHER" id="PTHR18898:SF2">
    <property type="entry name" value="NUCLEOPROTEIN TPR"/>
    <property type="match status" value="1"/>
</dbReference>
<dbReference type="Pfam" id="PF07926">
    <property type="entry name" value="TPR_MLP1_2"/>
    <property type="match status" value="1"/>
</dbReference>
<feature type="compositionally biased region" description="Polar residues" evidence="2">
    <location>
        <begin position="1664"/>
        <end position="1673"/>
    </location>
</feature>
<dbReference type="Gene3D" id="1.10.287.1490">
    <property type="match status" value="1"/>
</dbReference>
<dbReference type="STRING" id="1806994.A0A507BXP8"/>
<feature type="coiled-coil region" evidence="1">
    <location>
        <begin position="1320"/>
        <end position="1425"/>
    </location>
</feature>
<feature type="compositionally biased region" description="Acidic residues" evidence="2">
    <location>
        <begin position="1920"/>
        <end position="1934"/>
    </location>
</feature>
<dbReference type="InterPro" id="IPR012929">
    <property type="entry name" value="Nucleoprot-TPR/MLP1-2_dom"/>
</dbReference>
<evidence type="ECO:0000313" key="5">
    <source>
        <dbReference type="EMBL" id="TPX30564.1"/>
    </source>
</evidence>
<protein>
    <submittedName>
        <fullName evidence="5">Uncharacterized protein</fullName>
    </submittedName>
</protein>
<dbReference type="GO" id="GO:0006406">
    <property type="term" value="P:mRNA export from nucleus"/>
    <property type="evidence" value="ECO:0007669"/>
    <property type="project" value="TreeGrafter"/>
</dbReference>
<feature type="compositionally biased region" description="Low complexity" evidence="2">
    <location>
        <begin position="1742"/>
        <end position="1756"/>
    </location>
</feature>
<feature type="compositionally biased region" description="Low complexity" evidence="2">
    <location>
        <begin position="2227"/>
        <end position="2236"/>
    </location>
</feature>
<feature type="compositionally biased region" description="Polar residues" evidence="2">
    <location>
        <begin position="2262"/>
        <end position="2278"/>
    </location>
</feature>
<feature type="coiled-coil region" evidence="1">
    <location>
        <begin position="1125"/>
        <end position="1215"/>
    </location>
</feature>
<feature type="compositionally biased region" description="Acidic residues" evidence="2">
    <location>
        <begin position="1999"/>
        <end position="2012"/>
    </location>
</feature>
<feature type="compositionally biased region" description="Acidic residues" evidence="2">
    <location>
        <begin position="1941"/>
        <end position="1951"/>
    </location>
</feature>
<dbReference type="InterPro" id="IPR057577">
    <property type="entry name" value="Nucleoprot-TPR/MLP1_dom"/>
</dbReference>
<feature type="region of interest" description="Disordered" evidence="2">
    <location>
        <begin position="1218"/>
        <end position="1240"/>
    </location>
</feature>
<feature type="region of interest" description="Disordered" evidence="2">
    <location>
        <begin position="1660"/>
        <end position="1693"/>
    </location>
</feature>
<feature type="compositionally biased region" description="Low complexity" evidence="2">
    <location>
        <begin position="2377"/>
        <end position="2395"/>
    </location>
</feature>
<dbReference type="GO" id="GO:0005643">
    <property type="term" value="C:nuclear pore"/>
    <property type="evidence" value="ECO:0007669"/>
    <property type="project" value="TreeGrafter"/>
</dbReference>
<sequence length="2487" mass="276676">METFMEGDLFAEQRASTQGTDDDEQATNGQAMSSNSGLLYLLDLASLPHDAQWNDWIASNPTLATLITNLNAILKQDAGDTIESLKVKLEQVRAEKLLIETNSEQAAHTLAQRNKSFQNEIHTIRSRLNDCESELSQKNAALATTQSENSVLSARVKAMETEVQSSKSTEGKLDSEKRDLATLLDRKLVEISSLKDQIEALVQQTESLRTEYRTQSEEIAKLQSETLNSRHQLDARTQEVDQLKKHNEWMNQEMDRKANEFQQYRTEKMEEITSLHQQLDAAMQERNLFESRAQSHSKRANDFEAKLTSALEKAQEASNRLAIQEQQFKTEMRIQQRLVDQSNSLAKEREDQWKEMSHGLAEREEECRDLRVKLEQVEQNTRNDRASMQAQLDAKEDELEALRTRLSGAGPSTPAPGARNESSPFMSGSPSSSITQLYARNHALEDENRVLKRKLEGLETHAAATADRVKNEIGPAYQQAMHENETIKAENAKIFKELGIVLKQREEAIEREQAVVKQVAALKRDKTNMHGSIMDMKKTITALILGLEEVRAGSLASLEARFKITLSAPPSSSTMGNGAAADFDVEVFRSVDQLVAQNEGLKRSVLSLSDELTQLQNNVVERIRMGIEDARTKDESRFTSLKDEVRRITLRCDSLQRENEGLRRRLEYVNTSNSTGRNSFGGMSSSRPTSPDGDGMGDEYKALYESAQQELDNLRREAGIDTQTLKNDSSRLAHENGELNVQLTRVKTQLELADQRYSILQHHLDAKETELRRVVDTNRDLNTKLAAMDKRIQETDNKCRSALDESSKHRSDVSILRAQLEVLKNVEERSKNEVSFHINERQRLDLLLKDLQRAQDAFERSSADQTRRLEERCASLDRELTAAKRQGAELSDELRGLSARRESEARDAQVKAERLTAELQKVHQDLAVSKTKEEGLTERVKDLTQRLAVSEERLAVYENRGARRVGSNGNNEQPGPQEMLQEVEAQLVQARTDLDAAKEDLRIEQERVATFKSVADTLEQDLSRTSTAFDEYRRDTDAQIQQFQQKVAQLEETKRDLEENLSRIANQVTETLEKADADRIQYQNDKKTWEDRIESLSASETMAVRGQEQLRQDMLRHNTEVLDARRKYEMEIVEHSKAIQELQRIKDEVVKVKDELTDARERLNVSESSARSSQTSWDEIRRGLDAELAEVKKNYDELKEQNNILLSQLEKVSSEATRIQMQEGGDGSGNSISVTGPQSLATDSENLKEVIKFIRRERDILQSKHELALQETQRLRQQTEHLQRSLDETRTLLDEERHRSRQALDTERHHTELLEQVNNLNILRESNSTLRQQYESASRRSTDLETRLRQMEGQLHPLREQVATLEAEVEERKKQVKLLEEDNTRWKARSTAIMQKYDRIDPVEHQQFKDQNESYRLEIERLNAEVAPQQARFDAILAEKESLVGERDSFKTQWETVKKELEGQQDIIRRARATIKAIKDVREKNAALEVELAAVRTQYDEKAIEITALRAELGTAQAAVVEIEKAKTALVQSSNAKMVKAKEDRNRLRDEKNELANKIGELETRITQLQSELSSQSGGGDSSAEVARLTTELNKSQSEVTAIRAEIEQLRKAAGNHLTEIQSRDMKLGLLKATAEKKESDLKQQKEMISRLESQIKELEKSLEASSNSAPVIQTSQPSHQSPPHVSSTTITSPKPVAVVPSTIPHIPQTTAVSSAPSIKSPTSTSVRPSTQQTPAKRTRDSTPAQSPATASADDSIGQPAAKRLRPSEDTVESKLVVQVDQREVSPIKEVPRATTPKVATPRAATPHAATPVRVSTPAPVEVKVKEEPPIIPSSTTEEPIVVEEYLEELQDTTADSQPLAETPIVEDVTLDQQPSTSTPGATGEGAEELNVDTPGSYQEPGTDVNMADAEDGELKYDEDVNMNEGDEDGELHEDELQRQEEEEYETEEQSFEIIPQEDQPEENAAAPEVGQEVDYEDEQDVEMGDVAFTEQVGGNEAYQEEEEANYEEEDLPQEHPVTNEEQPVNTEAGQEYLETYDSPYVPAADGQEEERHPSQEAFEEGEQLEDAVEDGEDTSAPAVVAEAPVIEQVNSMEDLLPEEEEIEVEQEHIAPLIDPAVVVDDVQETTVIEDESIGPTDETKVDVPVSQTDIQVDVTDISTAPHTSDVVMEAESKPMEEEVVTESTMATPGVPIVETRATATPILSAVAPRPSTPVVGSTTTGFSFLSGPTSSSSTPIVPPAPSIPTESPKISSRFGKLSGSVAATTDPAPSQPLNTNAPEFVPRPLTPSAPLSQDGMAMTERIKARLALQAEEAAKSLTLPDAAGGEMSRKRVQREPPRQLQDRVGEKIDRLPKPLPVGLVQQQLLNPAVPISGAVTATQPQPHQTTTATRPATRSISRGSARIAGASGTRIAGTSVNPLFAAAMSALPPDSSSPLPPRPIGGGILGRAATGAGRGRGTTPEGGAPGRGGGGILGRGRGRKPDDASG</sequence>
<feature type="region of interest" description="Disordered" evidence="2">
    <location>
        <begin position="673"/>
        <end position="698"/>
    </location>
</feature>
<evidence type="ECO:0000256" key="1">
    <source>
        <dbReference type="SAM" id="Coils"/>
    </source>
</evidence>
<feature type="coiled-coil region" evidence="1">
    <location>
        <begin position="360"/>
        <end position="405"/>
    </location>
</feature>
<feature type="coiled-coil region" evidence="1">
    <location>
        <begin position="184"/>
        <end position="327"/>
    </location>
</feature>
<feature type="compositionally biased region" description="Low complexity" evidence="2">
    <location>
        <begin position="1799"/>
        <end position="1815"/>
    </location>
</feature>
<dbReference type="Proteomes" id="UP000319731">
    <property type="component" value="Unassembled WGS sequence"/>
</dbReference>
<name>A0A507BXP8_9FUNG</name>
<evidence type="ECO:0000313" key="6">
    <source>
        <dbReference type="Proteomes" id="UP000319731"/>
    </source>
</evidence>
<feature type="domain" description="Nucleoprotein TPR/MPL1" evidence="4">
    <location>
        <begin position="225"/>
        <end position="301"/>
    </location>
</feature>
<proteinExistence type="predicted"/>
<feature type="coiled-coil region" evidence="1">
    <location>
        <begin position="598"/>
        <end position="665"/>
    </location>
</feature>
<feature type="region of interest" description="Disordered" evidence="2">
    <location>
        <begin position="1708"/>
        <end position="1815"/>
    </location>
</feature>
<gene>
    <name evidence="5" type="ORF">SmJEL517_g05905</name>
</gene>
<dbReference type="GO" id="GO:0006606">
    <property type="term" value="P:protein import into nucleus"/>
    <property type="evidence" value="ECO:0007669"/>
    <property type="project" value="InterPro"/>
</dbReference>
<feature type="compositionally biased region" description="Polar residues" evidence="2">
    <location>
        <begin position="673"/>
        <end position="689"/>
    </location>
</feature>
<accession>A0A507BXP8</accession>
<feature type="compositionally biased region" description="Polar residues" evidence="2">
    <location>
        <begin position="1229"/>
        <end position="1240"/>
    </location>
</feature>
<feature type="region of interest" description="Disordered" evidence="2">
    <location>
        <begin position="1995"/>
        <end position="2025"/>
    </location>
</feature>
<feature type="region of interest" description="Disordered" evidence="2">
    <location>
        <begin position="1852"/>
        <end position="1973"/>
    </location>
</feature>
<feature type="compositionally biased region" description="Polar residues" evidence="2">
    <location>
        <begin position="1871"/>
        <end position="1881"/>
    </location>
</feature>
<dbReference type="GeneID" id="42007128"/>
<dbReference type="OrthoDB" id="343070at2759"/>
<feature type="region of interest" description="Disordered" evidence="2">
    <location>
        <begin position="2428"/>
        <end position="2487"/>
    </location>
</feature>
<feature type="compositionally biased region" description="Low complexity" evidence="2">
    <location>
        <begin position="2447"/>
        <end position="2463"/>
    </location>
</feature>
<feature type="region of interest" description="Disordered" evidence="2">
    <location>
        <begin position="2376"/>
        <end position="2398"/>
    </location>
</feature>
<feature type="coiled-coil region" evidence="1">
    <location>
        <begin position="434"/>
        <end position="461"/>
    </location>
</feature>
<dbReference type="GO" id="GO:0017056">
    <property type="term" value="F:structural constituent of nuclear pore"/>
    <property type="evidence" value="ECO:0007669"/>
    <property type="project" value="TreeGrafter"/>
</dbReference>
<feature type="region of interest" description="Disordered" evidence="2">
    <location>
        <begin position="2227"/>
        <end position="2284"/>
    </location>
</feature>
<feature type="compositionally biased region" description="Low complexity" evidence="2">
    <location>
        <begin position="422"/>
        <end position="433"/>
    </location>
</feature>
<feature type="region of interest" description="Disordered" evidence="2">
    <location>
        <begin position="2042"/>
        <end position="2081"/>
    </location>
</feature>
<dbReference type="EMBL" id="QEAO01000064">
    <property type="protein sequence ID" value="TPX30564.1"/>
    <property type="molecule type" value="Genomic_DNA"/>
</dbReference>
<feature type="compositionally biased region" description="Basic and acidic residues" evidence="2">
    <location>
        <begin position="1781"/>
        <end position="1792"/>
    </location>
</feature>
<evidence type="ECO:0000259" key="3">
    <source>
        <dbReference type="Pfam" id="PF07926"/>
    </source>
</evidence>
<feature type="coiled-coil region" evidence="1">
    <location>
        <begin position="75"/>
        <end position="148"/>
    </location>
</feature>
<evidence type="ECO:0000256" key="2">
    <source>
        <dbReference type="SAM" id="MobiDB-lite"/>
    </source>
</evidence>
<feature type="compositionally biased region" description="Low complexity" evidence="2">
    <location>
        <begin position="1674"/>
        <end position="1690"/>
    </location>
</feature>
<feature type="coiled-coil region" evidence="1">
    <location>
        <begin position="866"/>
        <end position="1007"/>
    </location>
</feature>